<name>A0A822ZBP4_NELNU</name>
<evidence type="ECO:0000256" key="1">
    <source>
        <dbReference type="SAM" id="MobiDB-lite"/>
    </source>
</evidence>
<comment type="caution">
    <text evidence="2">The sequence shown here is derived from an EMBL/GenBank/DDBJ whole genome shotgun (WGS) entry which is preliminary data.</text>
</comment>
<organism evidence="2 3">
    <name type="scientific">Nelumbo nucifera</name>
    <name type="common">Sacred lotus</name>
    <dbReference type="NCBI Taxonomy" id="4432"/>
    <lineage>
        <taxon>Eukaryota</taxon>
        <taxon>Viridiplantae</taxon>
        <taxon>Streptophyta</taxon>
        <taxon>Embryophyta</taxon>
        <taxon>Tracheophyta</taxon>
        <taxon>Spermatophyta</taxon>
        <taxon>Magnoliopsida</taxon>
        <taxon>Proteales</taxon>
        <taxon>Nelumbonaceae</taxon>
        <taxon>Nelumbo</taxon>
    </lineage>
</organism>
<dbReference type="EMBL" id="DUZY01000005">
    <property type="protein sequence ID" value="DAD40889.1"/>
    <property type="molecule type" value="Genomic_DNA"/>
</dbReference>
<reference evidence="2 3" key="1">
    <citation type="journal article" date="2020" name="Mol. Biol. Evol.">
        <title>Distinct Expression and Methylation Patterns for Genes with Different Fates following a Single Whole-Genome Duplication in Flowering Plants.</title>
        <authorList>
            <person name="Shi T."/>
            <person name="Rahmani R.S."/>
            <person name="Gugger P.F."/>
            <person name="Wang M."/>
            <person name="Li H."/>
            <person name="Zhang Y."/>
            <person name="Li Z."/>
            <person name="Wang Q."/>
            <person name="Van de Peer Y."/>
            <person name="Marchal K."/>
            <person name="Chen J."/>
        </authorList>
    </citation>
    <scope>NUCLEOTIDE SEQUENCE [LARGE SCALE GENOMIC DNA]</scope>
    <source>
        <tissue evidence="2">Leaf</tissue>
    </source>
</reference>
<feature type="region of interest" description="Disordered" evidence="1">
    <location>
        <begin position="1"/>
        <end position="20"/>
    </location>
</feature>
<dbReference type="AlphaFoldDB" id="A0A822ZBP4"/>
<dbReference type="Proteomes" id="UP000607653">
    <property type="component" value="Unassembled WGS sequence"/>
</dbReference>
<accession>A0A822ZBP4</accession>
<proteinExistence type="predicted"/>
<sequence>MATPRTELPHTPTDPRTALSLGERKREVDISPCWNKTMKKLVGPPTVVCLVQLRLYKKRSSPAAMKKKQY</sequence>
<protein>
    <submittedName>
        <fullName evidence="2">Uncharacterized protein</fullName>
    </submittedName>
</protein>
<evidence type="ECO:0000313" key="3">
    <source>
        <dbReference type="Proteomes" id="UP000607653"/>
    </source>
</evidence>
<keyword evidence="3" id="KW-1185">Reference proteome</keyword>
<evidence type="ECO:0000313" key="2">
    <source>
        <dbReference type="EMBL" id="DAD40889.1"/>
    </source>
</evidence>
<gene>
    <name evidence="2" type="ORF">HUJ06_015212</name>
</gene>